<organism evidence="3 4">
    <name type="scientific">Burkholderia ubonensis</name>
    <dbReference type="NCBI Taxonomy" id="101571"/>
    <lineage>
        <taxon>Bacteria</taxon>
        <taxon>Pseudomonadati</taxon>
        <taxon>Pseudomonadota</taxon>
        <taxon>Betaproteobacteria</taxon>
        <taxon>Burkholderiales</taxon>
        <taxon>Burkholderiaceae</taxon>
        <taxon>Burkholderia</taxon>
        <taxon>Burkholderia cepacia complex</taxon>
    </lineage>
</organism>
<sequence>MSRISNTRLRTREAASHLVAAGRRPHELTVDLIYAEIRQGSRTTINDELKLWKDEQVRNDALAAALPAPVADAMLVLWALAIDHGEQVLARRGEQREHADAATRAASLARACAALEAEVRTLRALLEERDLRLTAMTTELVRVRTECETARQTERAAAAGPGAPNVRSRAGIDASGHAPPAPGGDSM</sequence>
<feature type="domain" description="KfrA N-terminal DNA-binding" evidence="2">
    <location>
        <begin position="11"/>
        <end position="118"/>
    </location>
</feature>
<proteinExistence type="predicted"/>
<feature type="region of interest" description="Disordered" evidence="1">
    <location>
        <begin position="152"/>
        <end position="187"/>
    </location>
</feature>
<evidence type="ECO:0000313" key="3">
    <source>
        <dbReference type="EMBL" id="KVN88982.1"/>
    </source>
</evidence>
<evidence type="ECO:0000256" key="1">
    <source>
        <dbReference type="SAM" id="MobiDB-lite"/>
    </source>
</evidence>
<dbReference type="RefSeq" id="WP_060038849.1">
    <property type="nucleotide sequence ID" value="NZ_LPAD01000034.1"/>
</dbReference>
<evidence type="ECO:0000259" key="2">
    <source>
        <dbReference type="Pfam" id="PF11740"/>
    </source>
</evidence>
<dbReference type="AlphaFoldDB" id="A0ABD4E7Z8"/>
<dbReference type="EMBL" id="LPAD01000034">
    <property type="protein sequence ID" value="KVN88982.1"/>
    <property type="molecule type" value="Genomic_DNA"/>
</dbReference>
<accession>A0ABD4E7Z8</accession>
<reference evidence="3 4" key="1">
    <citation type="submission" date="2015-11" db="EMBL/GenBank/DDBJ databases">
        <title>Expanding the genomic diversity of Burkholderia species for the development of highly accurate diagnostics.</title>
        <authorList>
            <person name="Sahl J."/>
            <person name="Keim P."/>
            <person name="Wagner D."/>
        </authorList>
    </citation>
    <scope>NUCLEOTIDE SEQUENCE [LARGE SCALE GENOMIC DNA]</scope>
    <source>
        <strain evidence="3 4">MSMB1585WGS</strain>
    </source>
</reference>
<name>A0ABD4E7Z8_9BURK</name>
<dbReference type="InterPro" id="IPR021104">
    <property type="entry name" value="KfrA_DNA-bd_N"/>
</dbReference>
<dbReference type="Pfam" id="PF11740">
    <property type="entry name" value="KfrA_N"/>
    <property type="match status" value="1"/>
</dbReference>
<protein>
    <recommendedName>
        <fullName evidence="2">KfrA N-terminal DNA-binding domain-containing protein</fullName>
    </recommendedName>
</protein>
<evidence type="ECO:0000313" key="4">
    <source>
        <dbReference type="Proteomes" id="UP000057910"/>
    </source>
</evidence>
<comment type="caution">
    <text evidence="3">The sequence shown here is derived from an EMBL/GenBank/DDBJ whole genome shotgun (WGS) entry which is preliminary data.</text>
</comment>
<gene>
    <name evidence="3" type="ORF">WJ68_05635</name>
</gene>
<dbReference type="Proteomes" id="UP000057910">
    <property type="component" value="Unassembled WGS sequence"/>
</dbReference>